<accession>A0A327KYI6</accession>
<dbReference type="AlphaFoldDB" id="A0A327KYI6"/>
<evidence type="ECO:0000313" key="1">
    <source>
        <dbReference type="EMBL" id="RAI42645.1"/>
    </source>
</evidence>
<dbReference type="OrthoDB" id="9803476at2"/>
<gene>
    <name evidence="1" type="ORF">CH341_18470</name>
</gene>
<organism evidence="1 2">
    <name type="scientific">Rhodoplanes roseus</name>
    <dbReference type="NCBI Taxonomy" id="29409"/>
    <lineage>
        <taxon>Bacteria</taxon>
        <taxon>Pseudomonadati</taxon>
        <taxon>Pseudomonadota</taxon>
        <taxon>Alphaproteobacteria</taxon>
        <taxon>Hyphomicrobiales</taxon>
        <taxon>Nitrobacteraceae</taxon>
        <taxon>Rhodoplanes</taxon>
    </lineage>
</organism>
<sequence>MSMSQKMLPPPGHQLLASVVHGDQVHFLMLAPSTRAGALLVRLLTVDVAGRRKLHVVQEPVLRDQVVQVVDTIVDADWDDADCFVTAREPEDTASWRKASSDAEALAEAASASRRRTYH</sequence>
<dbReference type="EMBL" id="NPEX01000137">
    <property type="protein sequence ID" value="RAI42645.1"/>
    <property type="molecule type" value="Genomic_DNA"/>
</dbReference>
<reference evidence="1 2" key="1">
    <citation type="submission" date="2017-07" db="EMBL/GenBank/DDBJ databases">
        <title>Draft Genome Sequences of Select Purple Nonsulfur Bacteria.</title>
        <authorList>
            <person name="Lasarre B."/>
            <person name="Mckinlay J.B."/>
        </authorList>
    </citation>
    <scope>NUCLEOTIDE SEQUENCE [LARGE SCALE GENOMIC DNA]</scope>
    <source>
        <strain evidence="1 2">DSM 5909</strain>
    </source>
</reference>
<protein>
    <submittedName>
        <fullName evidence="1">Uncharacterized protein</fullName>
    </submittedName>
</protein>
<dbReference type="Proteomes" id="UP000249130">
    <property type="component" value="Unassembled WGS sequence"/>
</dbReference>
<comment type="caution">
    <text evidence="1">The sequence shown here is derived from an EMBL/GenBank/DDBJ whole genome shotgun (WGS) entry which is preliminary data.</text>
</comment>
<name>A0A327KYI6_9BRAD</name>
<evidence type="ECO:0000313" key="2">
    <source>
        <dbReference type="Proteomes" id="UP000249130"/>
    </source>
</evidence>
<dbReference type="RefSeq" id="WP_111420479.1">
    <property type="nucleotide sequence ID" value="NZ_NPEX01000137.1"/>
</dbReference>
<proteinExistence type="predicted"/>
<keyword evidence="2" id="KW-1185">Reference proteome</keyword>